<keyword evidence="7" id="KW-0223">Dioxygenase</keyword>
<proteinExistence type="predicted"/>
<organism evidence="7 8">
    <name type="scientific">Paeniglutamicibacter kerguelensis</name>
    <dbReference type="NCBI Taxonomy" id="254788"/>
    <lineage>
        <taxon>Bacteria</taxon>
        <taxon>Bacillati</taxon>
        <taxon>Actinomycetota</taxon>
        <taxon>Actinomycetes</taxon>
        <taxon>Micrococcales</taxon>
        <taxon>Micrococcaceae</taxon>
        <taxon>Paeniglutamicibacter</taxon>
    </lineage>
</organism>
<dbReference type="RefSeq" id="WP_209995549.1">
    <property type="nucleotide sequence ID" value="NZ_BAAAJY010000006.1"/>
</dbReference>
<dbReference type="EC" id="1.18.1.3" evidence="7"/>
<dbReference type="PRINTS" id="PR00411">
    <property type="entry name" value="PNDRDTASEI"/>
</dbReference>
<keyword evidence="4 7" id="KW-0560">Oxidoreductase</keyword>
<dbReference type="PANTHER" id="PTHR43557">
    <property type="entry name" value="APOPTOSIS-INDUCING FACTOR 1"/>
    <property type="match status" value="1"/>
</dbReference>
<comment type="caution">
    <text evidence="7">The sequence shown here is derived from an EMBL/GenBank/DDBJ whole genome shotgun (WGS) entry which is preliminary data.</text>
</comment>
<dbReference type="SUPFAM" id="SSF55424">
    <property type="entry name" value="FAD/NAD-linked reductases, dimerisation (C-terminal) domain"/>
    <property type="match status" value="1"/>
</dbReference>
<dbReference type="InterPro" id="IPR036188">
    <property type="entry name" value="FAD/NAD-bd_sf"/>
</dbReference>
<evidence type="ECO:0000256" key="3">
    <source>
        <dbReference type="ARBA" id="ARBA00022827"/>
    </source>
</evidence>
<sequence length="419" mass="43708">MENFSSESVLIIGAGQAGIQVADSLRAEGFTGAITILNDEAHSPYQRPPLSKDYLGPESTAEPLPLRGPGFFAAKDITLLAATAVSVDTEARSVRLSGGTSLDYTHLVFATGAANRALPCPGSDLDGVHELRTLTNARRLHDSLSTARKVVVVGAGFIGLEFAAGARARGLEVTVLEFAPRPMGRALSATASDWFTQRHTGDGIDLRLNEGVAAIHRDGDGLSVESTTGTRYPADLVLYGVGVNPRTELAQAAGLEVENGIVVDSALRASVPGVWAVGDCASFPHRDSGARMRLESVQNATDQGRHAARSIMGDESSYAQTPWFWSTQGAIRLQIAGVSEPGDEPVLLGDPAAGKFSIALLRNGALAAVESVNSPADHIAARKLVDLGLALTTDEISAPGFSFKALAKSLTGIPQPAPA</sequence>
<dbReference type="PRINTS" id="PR00368">
    <property type="entry name" value="FADPNR"/>
</dbReference>
<evidence type="ECO:0000259" key="6">
    <source>
        <dbReference type="Pfam" id="PF14759"/>
    </source>
</evidence>
<comment type="cofactor">
    <cofactor evidence="1">
        <name>FAD</name>
        <dbReference type="ChEBI" id="CHEBI:57692"/>
    </cofactor>
</comment>
<dbReference type="Gene3D" id="3.30.390.30">
    <property type="match status" value="1"/>
</dbReference>
<dbReference type="GO" id="GO:0008860">
    <property type="term" value="F:ferredoxin-NAD+ reductase activity"/>
    <property type="evidence" value="ECO:0007669"/>
    <property type="project" value="UniProtKB-EC"/>
</dbReference>
<protein>
    <submittedName>
        <fullName evidence="7">3-phenylpropionate/trans-cinnamate dioxygenase ferredoxin reductase subunit</fullName>
        <ecNumber evidence="7">1.18.1.3</ecNumber>
    </submittedName>
</protein>
<dbReference type="InterPro" id="IPR023753">
    <property type="entry name" value="FAD/NAD-binding_dom"/>
</dbReference>
<evidence type="ECO:0000256" key="2">
    <source>
        <dbReference type="ARBA" id="ARBA00022630"/>
    </source>
</evidence>
<reference evidence="7 8" key="1">
    <citation type="submission" date="2021-03" db="EMBL/GenBank/DDBJ databases">
        <title>Sequencing the genomes of 1000 actinobacteria strains.</title>
        <authorList>
            <person name="Klenk H.-P."/>
        </authorList>
    </citation>
    <scope>NUCLEOTIDE SEQUENCE [LARGE SCALE GENOMIC DNA]</scope>
    <source>
        <strain evidence="7 8">DSM 15797</strain>
    </source>
</reference>
<dbReference type="Proteomes" id="UP001296993">
    <property type="component" value="Unassembled WGS sequence"/>
</dbReference>
<dbReference type="InterPro" id="IPR028202">
    <property type="entry name" value="Reductase_C"/>
</dbReference>
<keyword evidence="8" id="KW-1185">Reference proteome</keyword>
<name>A0ABS4X8P2_9MICC</name>
<evidence type="ECO:0000259" key="5">
    <source>
        <dbReference type="Pfam" id="PF07992"/>
    </source>
</evidence>
<dbReference type="PANTHER" id="PTHR43557:SF2">
    <property type="entry name" value="RIESKE DOMAIN-CONTAINING PROTEIN-RELATED"/>
    <property type="match status" value="1"/>
</dbReference>
<feature type="domain" description="FAD/NAD(P)-binding" evidence="5">
    <location>
        <begin position="8"/>
        <end position="304"/>
    </location>
</feature>
<keyword evidence="2" id="KW-0285">Flavoprotein</keyword>
<feature type="domain" description="Reductase C-terminal" evidence="6">
    <location>
        <begin position="323"/>
        <end position="406"/>
    </location>
</feature>
<dbReference type="EMBL" id="JAGIOF010000001">
    <property type="protein sequence ID" value="MBP2384837.1"/>
    <property type="molecule type" value="Genomic_DNA"/>
</dbReference>
<dbReference type="SUPFAM" id="SSF51905">
    <property type="entry name" value="FAD/NAD(P)-binding domain"/>
    <property type="match status" value="1"/>
</dbReference>
<evidence type="ECO:0000313" key="7">
    <source>
        <dbReference type="EMBL" id="MBP2384837.1"/>
    </source>
</evidence>
<gene>
    <name evidence="7" type="ORF">JOF47_000348</name>
</gene>
<evidence type="ECO:0000256" key="1">
    <source>
        <dbReference type="ARBA" id="ARBA00001974"/>
    </source>
</evidence>
<keyword evidence="3" id="KW-0274">FAD</keyword>
<dbReference type="Pfam" id="PF07992">
    <property type="entry name" value="Pyr_redox_2"/>
    <property type="match status" value="1"/>
</dbReference>
<dbReference type="Pfam" id="PF14759">
    <property type="entry name" value="Reductase_C"/>
    <property type="match status" value="1"/>
</dbReference>
<dbReference type="InterPro" id="IPR050446">
    <property type="entry name" value="FAD-oxidoreductase/Apoptosis"/>
</dbReference>
<dbReference type="Gene3D" id="3.50.50.60">
    <property type="entry name" value="FAD/NAD(P)-binding domain"/>
    <property type="match status" value="2"/>
</dbReference>
<evidence type="ECO:0000256" key="4">
    <source>
        <dbReference type="ARBA" id="ARBA00023002"/>
    </source>
</evidence>
<evidence type="ECO:0000313" key="8">
    <source>
        <dbReference type="Proteomes" id="UP001296993"/>
    </source>
</evidence>
<accession>A0ABS4X8P2</accession>
<dbReference type="GO" id="GO:0051213">
    <property type="term" value="F:dioxygenase activity"/>
    <property type="evidence" value="ECO:0007669"/>
    <property type="project" value="UniProtKB-KW"/>
</dbReference>
<dbReference type="InterPro" id="IPR016156">
    <property type="entry name" value="FAD/NAD-linked_Rdtase_dimer_sf"/>
</dbReference>